<keyword evidence="5" id="KW-1185">Reference proteome</keyword>
<name>A0A4P6JN02_KTERU</name>
<gene>
    <name evidence="4" type="ORF">EPA93_11720</name>
</gene>
<proteinExistence type="predicted"/>
<sequence>MVNIRIAQVKDAAGIARVHVDCWRTTYKGIFPDDLLANLSYKRREQSWQHILNDPAQLTFVTEDETGKIVGFANGGPERKGDPIFRGELYAIYVLQEAQRQGLGRHLTKELVKQLRERQFFSLMLWVLVDNPSRRFYETLGGQIIKQRQIKIGGSSYEELAYGWKDFSQLWL</sequence>
<evidence type="ECO:0000256" key="1">
    <source>
        <dbReference type="ARBA" id="ARBA00022679"/>
    </source>
</evidence>
<accession>A0A4P6JN02</accession>
<dbReference type="Gene3D" id="3.40.630.30">
    <property type="match status" value="1"/>
</dbReference>
<dbReference type="Pfam" id="PF00583">
    <property type="entry name" value="Acetyltransf_1"/>
    <property type="match status" value="1"/>
</dbReference>
<keyword evidence="1 4" id="KW-0808">Transferase</keyword>
<dbReference type="CDD" id="cd04301">
    <property type="entry name" value="NAT_SF"/>
    <property type="match status" value="1"/>
</dbReference>
<feature type="domain" description="N-acetyltransferase" evidence="3">
    <location>
        <begin position="2"/>
        <end position="163"/>
    </location>
</feature>
<dbReference type="OrthoDB" id="5292888at2"/>
<dbReference type="AlphaFoldDB" id="A0A4P6JN02"/>
<dbReference type="InterPro" id="IPR050832">
    <property type="entry name" value="Bact_Acetyltransf"/>
</dbReference>
<dbReference type="PANTHER" id="PTHR43877">
    <property type="entry name" value="AMINOALKYLPHOSPHONATE N-ACETYLTRANSFERASE-RELATED-RELATED"/>
    <property type="match status" value="1"/>
</dbReference>
<dbReference type="InterPro" id="IPR016181">
    <property type="entry name" value="Acyl_CoA_acyltransferase"/>
</dbReference>
<dbReference type="SUPFAM" id="SSF55729">
    <property type="entry name" value="Acyl-CoA N-acyltransferases (Nat)"/>
    <property type="match status" value="1"/>
</dbReference>
<dbReference type="RefSeq" id="WP_129887600.1">
    <property type="nucleotide sequence ID" value="NZ_CP035758.1"/>
</dbReference>
<reference evidence="4 5" key="1">
    <citation type="submission" date="2019-01" db="EMBL/GenBank/DDBJ databases">
        <title>Ktedonosporobacter rubrisoli SCAWS-G2.</title>
        <authorList>
            <person name="Huang Y."/>
            <person name="Yan B."/>
        </authorList>
    </citation>
    <scope>NUCLEOTIDE SEQUENCE [LARGE SCALE GENOMIC DNA]</scope>
    <source>
        <strain evidence="4 5">SCAWS-G2</strain>
    </source>
</reference>
<dbReference type="Proteomes" id="UP000290365">
    <property type="component" value="Chromosome"/>
</dbReference>
<dbReference type="PROSITE" id="PS51186">
    <property type="entry name" value="GNAT"/>
    <property type="match status" value="1"/>
</dbReference>
<evidence type="ECO:0000256" key="2">
    <source>
        <dbReference type="ARBA" id="ARBA00023315"/>
    </source>
</evidence>
<organism evidence="4 5">
    <name type="scientific">Ktedonosporobacter rubrisoli</name>
    <dbReference type="NCBI Taxonomy" id="2509675"/>
    <lineage>
        <taxon>Bacteria</taxon>
        <taxon>Bacillati</taxon>
        <taxon>Chloroflexota</taxon>
        <taxon>Ktedonobacteria</taxon>
        <taxon>Ktedonobacterales</taxon>
        <taxon>Ktedonosporobacteraceae</taxon>
        <taxon>Ktedonosporobacter</taxon>
    </lineage>
</organism>
<evidence type="ECO:0000313" key="5">
    <source>
        <dbReference type="Proteomes" id="UP000290365"/>
    </source>
</evidence>
<protein>
    <submittedName>
        <fullName evidence="4">GNAT family N-acetyltransferase</fullName>
    </submittedName>
</protein>
<keyword evidence="2" id="KW-0012">Acyltransferase</keyword>
<evidence type="ECO:0000259" key="3">
    <source>
        <dbReference type="PROSITE" id="PS51186"/>
    </source>
</evidence>
<dbReference type="EMBL" id="CP035758">
    <property type="protein sequence ID" value="QBD76634.1"/>
    <property type="molecule type" value="Genomic_DNA"/>
</dbReference>
<dbReference type="InterPro" id="IPR000182">
    <property type="entry name" value="GNAT_dom"/>
</dbReference>
<dbReference type="KEGG" id="kbs:EPA93_11720"/>
<dbReference type="GO" id="GO:0016747">
    <property type="term" value="F:acyltransferase activity, transferring groups other than amino-acyl groups"/>
    <property type="evidence" value="ECO:0007669"/>
    <property type="project" value="InterPro"/>
</dbReference>
<evidence type="ECO:0000313" key="4">
    <source>
        <dbReference type="EMBL" id="QBD76634.1"/>
    </source>
</evidence>